<dbReference type="Proteomes" id="UP001190700">
    <property type="component" value="Unassembled WGS sequence"/>
</dbReference>
<keyword evidence="5 6" id="KW-0560">Oxidoreductase</keyword>
<evidence type="ECO:0000256" key="5">
    <source>
        <dbReference type="ARBA" id="ARBA00023002"/>
    </source>
</evidence>
<dbReference type="AlphaFoldDB" id="A0AAE0BYR6"/>
<dbReference type="SUPFAM" id="SSF47203">
    <property type="entry name" value="Acyl-CoA dehydrogenase C-terminal domain-like"/>
    <property type="match status" value="1"/>
</dbReference>
<reference evidence="10 11" key="1">
    <citation type="journal article" date="2015" name="Genome Biol. Evol.">
        <title>Comparative Genomics of a Bacterivorous Green Alga Reveals Evolutionary Causalities and Consequences of Phago-Mixotrophic Mode of Nutrition.</title>
        <authorList>
            <person name="Burns J.A."/>
            <person name="Paasch A."/>
            <person name="Narechania A."/>
            <person name="Kim E."/>
        </authorList>
    </citation>
    <scope>NUCLEOTIDE SEQUENCE [LARGE SCALE GENOMIC DNA]</scope>
    <source>
        <strain evidence="10 11">PLY_AMNH</strain>
    </source>
</reference>
<evidence type="ECO:0000259" key="8">
    <source>
        <dbReference type="Pfam" id="PF02770"/>
    </source>
</evidence>
<dbReference type="InterPro" id="IPR009075">
    <property type="entry name" value="AcylCo_DH/oxidase_C"/>
</dbReference>
<evidence type="ECO:0000256" key="6">
    <source>
        <dbReference type="RuleBase" id="RU362125"/>
    </source>
</evidence>
<dbReference type="GO" id="GO:0033539">
    <property type="term" value="P:fatty acid beta-oxidation using acyl-CoA dehydrogenase"/>
    <property type="evidence" value="ECO:0007669"/>
    <property type="project" value="TreeGrafter"/>
</dbReference>
<proteinExistence type="inferred from homology"/>
<comment type="cofactor">
    <cofactor evidence="1 6">
        <name>FAD</name>
        <dbReference type="ChEBI" id="CHEBI:57692"/>
    </cofactor>
</comment>
<evidence type="ECO:0000313" key="10">
    <source>
        <dbReference type="EMBL" id="KAK3245251.1"/>
    </source>
</evidence>
<evidence type="ECO:0000259" key="7">
    <source>
        <dbReference type="Pfam" id="PF00441"/>
    </source>
</evidence>
<dbReference type="GO" id="GO:0050660">
    <property type="term" value="F:flavin adenine dinucleotide binding"/>
    <property type="evidence" value="ECO:0007669"/>
    <property type="project" value="InterPro"/>
</dbReference>
<feature type="domain" description="Acyl-CoA oxidase/dehydrogenase middle" evidence="8">
    <location>
        <begin position="139"/>
        <end position="200"/>
    </location>
</feature>
<dbReference type="PANTHER" id="PTHR48083">
    <property type="entry name" value="MEDIUM-CHAIN SPECIFIC ACYL-COA DEHYDROGENASE, MITOCHONDRIAL-RELATED"/>
    <property type="match status" value="1"/>
</dbReference>
<dbReference type="InterPro" id="IPR037069">
    <property type="entry name" value="AcylCoA_DH/ox_N_sf"/>
</dbReference>
<feature type="domain" description="Acyl-CoA dehydrogenase/oxidase C-terminal" evidence="7">
    <location>
        <begin position="357"/>
        <end position="415"/>
    </location>
</feature>
<evidence type="ECO:0000313" key="11">
    <source>
        <dbReference type="Proteomes" id="UP001190700"/>
    </source>
</evidence>
<dbReference type="InterPro" id="IPR046373">
    <property type="entry name" value="Acyl-CoA_Oxase/DH_mid-dom_sf"/>
</dbReference>
<keyword evidence="3 6" id="KW-0285">Flavoprotein</keyword>
<gene>
    <name evidence="10" type="ORF">CYMTET_45167</name>
</gene>
<keyword evidence="4 6" id="KW-0274">FAD</keyword>
<evidence type="ECO:0000256" key="2">
    <source>
        <dbReference type="ARBA" id="ARBA00009347"/>
    </source>
</evidence>
<evidence type="ECO:0000256" key="1">
    <source>
        <dbReference type="ARBA" id="ARBA00001974"/>
    </source>
</evidence>
<dbReference type="Pfam" id="PF02771">
    <property type="entry name" value="Acyl-CoA_dh_N"/>
    <property type="match status" value="1"/>
</dbReference>
<dbReference type="SUPFAM" id="SSF56645">
    <property type="entry name" value="Acyl-CoA dehydrogenase NM domain-like"/>
    <property type="match status" value="1"/>
</dbReference>
<comment type="similarity">
    <text evidence="2 6">Belongs to the acyl-CoA dehydrogenase family.</text>
</comment>
<feature type="domain" description="Acyl-CoA dehydrogenase/oxidase N-terminal" evidence="9">
    <location>
        <begin position="20"/>
        <end position="134"/>
    </location>
</feature>
<organism evidence="10 11">
    <name type="scientific">Cymbomonas tetramitiformis</name>
    <dbReference type="NCBI Taxonomy" id="36881"/>
    <lineage>
        <taxon>Eukaryota</taxon>
        <taxon>Viridiplantae</taxon>
        <taxon>Chlorophyta</taxon>
        <taxon>Pyramimonadophyceae</taxon>
        <taxon>Pyramimonadales</taxon>
        <taxon>Pyramimonadaceae</taxon>
        <taxon>Cymbomonas</taxon>
    </lineage>
</organism>
<feature type="domain" description="Acyl-CoA dehydrogenase/oxidase C-terminal" evidence="7">
    <location>
        <begin position="236"/>
        <end position="332"/>
    </location>
</feature>
<dbReference type="Gene3D" id="1.20.140.10">
    <property type="entry name" value="Butyryl-CoA Dehydrogenase, subunit A, domain 3"/>
    <property type="match status" value="1"/>
</dbReference>
<dbReference type="Gene3D" id="1.10.540.10">
    <property type="entry name" value="Acyl-CoA dehydrogenase/oxidase, N-terminal domain"/>
    <property type="match status" value="1"/>
</dbReference>
<dbReference type="Gene3D" id="2.40.110.10">
    <property type="entry name" value="Butyryl-CoA Dehydrogenase, subunit A, domain 2"/>
    <property type="match status" value="1"/>
</dbReference>
<dbReference type="InterPro" id="IPR006091">
    <property type="entry name" value="Acyl-CoA_Oxase/DH_mid-dom"/>
</dbReference>
<dbReference type="InterPro" id="IPR013786">
    <property type="entry name" value="AcylCoA_DH/ox_N"/>
</dbReference>
<accession>A0AAE0BYR6</accession>
<dbReference type="GO" id="GO:0003995">
    <property type="term" value="F:acyl-CoA dehydrogenase activity"/>
    <property type="evidence" value="ECO:0007669"/>
    <property type="project" value="TreeGrafter"/>
</dbReference>
<dbReference type="PANTHER" id="PTHR48083:SF28">
    <property type="entry name" value="ACYL-COA DEHYDROGENASE FAMILY PROTEIN (AFU_ORTHOLOGUE AFUA_6G10880)-RELATED"/>
    <property type="match status" value="1"/>
</dbReference>
<name>A0AAE0BYR6_9CHLO</name>
<keyword evidence="11" id="KW-1185">Reference proteome</keyword>
<dbReference type="Pfam" id="PF00441">
    <property type="entry name" value="Acyl-CoA_dh_1"/>
    <property type="match status" value="2"/>
</dbReference>
<dbReference type="GO" id="GO:0005737">
    <property type="term" value="C:cytoplasm"/>
    <property type="evidence" value="ECO:0007669"/>
    <property type="project" value="TreeGrafter"/>
</dbReference>
<protein>
    <recommendedName>
        <fullName evidence="12">Acyl-CoA dehydrogenase</fullName>
    </recommendedName>
</protein>
<evidence type="ECO:0000256" key="4">
    <source>
        <dbReference type="ARBA" id="ARBA00022827"/>
    </source>
</evidence>
<evidence type="ECO:0008006" key="12">
    <source>
        <dbReference type="Google" id="ProtNLM"/>
    </source>
</evidence>
<evidence type="ECO:0000259" key="9">
    <source>
        <dbReference type="Pfam" id="PF02771"/>
    </source>
</evidence>
<dbReference type="InterPro" id="IPR050741">
    <property type="entry name" value="Acyl-CoA_dehydrogenase"/>
</dbReference>
<evidence type="ECO:0000256" key="3">
    <source>
        <dbReference type="ARBA" id="ARBA00022630"/>
    </source>
</evidence>
<dbReference type="InterPro" id="IPR009100">
    <property type="entry name" value="AcylCoA_DH/oxidase_NM_dom_sf"/>
</dbReference>
<dbReference type="Pfam" id="PF02770">
    <property type="entry name" value="Acyl-CoA_dh_M"/>
    <property type="match status" value="1"/>
</dbReference>
<dbReference type="EMBL" id="LGRX02030846">
    <property type="protein sequence ID" value="KAK3245251.1"/>
    <property type="molecule type" value="Genomic_DNA"/>
</dbReference>
<comment type="caution">
    <text evidence="10">The sequence shown here is derived from an EMBL/GenBank/DDBJ whole genome shotgun (WGS) entry which is preliminary data.</text>
</comment>
<sequence length="418" mass="47021">MAEVPFADYNQGFSSPHFKETHLQFRAKVRAFVESELKPFLSEWEEKGTYPPDIHKKAYDAGIYSAVWPKEYGGTPPEDFDAFHDFILIDELARCGAGGVVASAFFSFNIALPPVLAAGSDFLKNLVAKDVIEGRKIMALCVSEPYAGSDVANLRSTAEKRGDHYVLNGEKKWITSGMKADYYTVAVRTGGKGIEFVMWLTVWKPHVGTRWDFAADGTSGFTWHHHPPDENSGEENKGFKLIMHNFNHERWALAVMSNRYARICLEESIVYARSRKTFGKRLADHQVIAHKIADMARQVECTHAWIEQITYRMKHGAAERDIGGPIALLKARLHVHPSCPRTTPSPLRGSRWSFKLVQATRVMEFCAREASQILGGNSYLREGKGEVVERLYREVRVNAIGGGSEEILNDLAMRQAKL</sequence>
<dbReference type="InterPro" id="IPR036250">
    <property type="entry name" value="AcylCo_DH-like_C"/>
</dbReference>